<evidence type="ECO:0000313" key="8">
    <source>
        <dbReference type="EMBL" id="TET82047.1"/>
    </source>
</evidence>
<dbReference type="PANTHER" id="PTHR11085">
    <property type="entry name" value="NAD-DEPENDENT PROTEIN DEACYLASE SIRTUIN-5, MITOCHONDRIAL-RELATED"/>
    <property type="match status" value="1"/>
</dbReference>
<feature type="binding site" evidence="6">
    <location>
        <position position="121"/>
    </location>
    <ligand>
        <name>Zn(2+)</name>
        <dbReference type="ChEBI" id="CHEBI:29105"/>
    </ligand>
</feature>
<feature type="domain" description="Deacetylase sirtuin-type" evidence="7">
    <location>
        <begin position="8"/>
        <end position="234"/>
    </location>
</feature>
<dbReference type="CDD" id="cd01407">
    <property type="entry name" value="SIR2-fam"/>
    <property type="match status" value="1"/>
</dbReference>
<dbReference type="InterPro" id="IPR003000">
    <property type="entry name" value="Sirtuin"/>
</dbReference>
<dbReference type="Gene3D" id="2.20.28.200">
    <property type="match status" value="1"/>
</dbReference>
<evidence type="ECO:0000259" key="7">
    <source>
        <dbReference type="PROSITE" id="PS50305"/>
    </source>
</evidence>
<organism evidence="8 9">
    <name type="scientific">candidate division TA06 bacterium</name>
    <dbReference type="NCBI Taxonomy" id="2250710"/>
    <lineage>
        <taxon>Bacteria</taxon>
        <taxon>Bacteria division TA06</taxon>
    </lineage>
</organism>
<feature type="binding site" evidence="6">
    <location>
        <position position="139"/>
    </location>
    <ligand>
        <name>Zn(2+)</name>
        <dbReference type="ChEBI" id="CHEBI:29105"/>
    </ligand>
</feature>
<keyword evidence="4 6" id="KW-0862">Zinc</keyword>
<evidence type="ECO:0000256" key="6">
    <source>
        <dbReference type="PROSITE-ProRule" id="PRU00236"/>
    </source>
</evidence>
<dbReference type="Pfam" id="PF02146">
    <property type="entry name" value="SIR2"/>
    <property type="match status" value="2"/>
</dbReference>
<dbReference type="InterPro" id="IPR050134">
    <property type="entry name" value="NAD-dep_sirtuin_deacylases"/>
</dbReference>
<evidence type="ECO:0000256" key="4">
    <source>
        <dbReference type="ARBA" id="ARBA00022833"/>
    </source>
</evidence>
<dbReference type="InterPro" id="IPR029035">
    <property type="entry name" value="DHS-like_NAD/FAD-binding_dom"/>
</dbReference>
<dbReference type="EC" id="2.3.1.286" evidence="1"/>
<dbReference type="PANTHER" id="PTHR11085:SF10">
    <property type="entry name" value="NAD-DEPENDENT PROTEIN DEACYLASE SIRTUIN-5, MITOCHONDRIAL-RELATED"/>
    <property type="match status" value="1"/>
</dbReference>
<feature type="binding site" evidence="6">
    <location>
        <position position="124"/>
    </location>
    <ligand>
        <name>Zn(2+)</name>
        <dbReference type="ChEBI" id="CHEBI:29105"/>
    </ligand>
</feature>
<dbReference type="FunFam" id="3.40.50.1220:FF:000038">
    <property type="entry name" value="NAD-dependent protein deacetylase sirtuin-6 isoform X2"/>
    <property type="match status" value="1"/>
</dbReference>
<evidence type="ECO:0000256" key="3">
    <source>
        <dbReference type="ARBA" id="ARBA00022723"/>
    </source>
</evidence>
<dbReference type="GO" id="GO:0070403">
    <property type="term" value="F:NAD+ binding"/>
    <property type="evidence" value="ECO:0007669"/>
    <property type="project" value="InterPro"/>
</dbReference>
<reference evidence="8 9" key="1">
    <citation type="submission" date="2019-03" db="EMBL/GenBank/DDBJ databases">
        <title>Metabolic potential of uncultured bacteria and archaea associated with petroleum seepage in deep-sea sediments.</title>
        <authorList>
            <person name="Dong X."/>
            <person name="Hubert C."/>
        </authorList>
    </citation>
    <scope>NUCLEOTIDE SEQUENCE [LARGE SCALE GENOMIC DNA]</scope>
    <source>
        <strain evidence="8">E29_bin36</strain>
    </source>
</reference>
<feature type="binding site" evidence="6">
    <location>
        <position position="137"/>
    </location>
    <ligand>
        <name>Zn(2+)</name>
        <dbReference type="ChEBI" id="CHEBI:29105"/>
    </ligand>
</feature>
<dbReference type="SUPFAM" id="SSF52467">
    <property type="entry name" value="DHS-like NAD/FAD-binding domain"/>
    <property type="match status" value="1"/>
</dbReference>
<dbReference type="PROSITE" id="PS50305">
    <property type="entry name" value="SIRTUIN"/>
    <property type="match status" value="1"/>
</dbReference>
<keyword evidence="3 6" id="KW-0479">Metal-binding</keyword>
<protein>
    <recommendedName>
        <fullName evidence="1">protein acetyllysine N-acetyltransferase</fullName>
        <ecNumber evidence="1">2.3.1.286</ecNumber>
    </recommendedName>
</protein>
<gene>
    <name evidence="8" type="ORF">E3J38_02845</name>
</gene>
<dbReference type="Gene3D" id="3.40.50.1220">
    <property type="entry name" value="TPP-binding domain"/>
    <property type="match status" value="1"/>
</dbReference>
<dbReference type="GO" id="GO:0046872">
    <property type="term" value="F:metal ion binding"/>
    <property type="evidence" value="ECO:0007669"/>
    <property type="project" value="UniProtKB-KW"/>
</dbReference>
<dbReference type="EMBL" id="SOIP01000172">
    <property type="protein sequence ID" value="TET82047.1"/>
    <property type="molecule type" value="Genomic_DNA"/>
</dbReference>
<keyword evidence="5" id="KW-0520">NAD</keyword>
<dbReference type="GO" id="GO:0017136">
    <property type="term" value="F:histone deacetylase activity, NAD-dependent"/>
    <property type="evidence" value="ECO:0007669"/>
    <property type="project" value="TreeGrafter"/>
</dbReference>
<evidence type="ECO:0000256" key="5">
    <source>
        <dbReference type="ARBA" id="ARBA00023027"/>
    </source>
</evidence>
<evidence type="ECO:0000313" key="9">
    <source>
        <dbReference type="Proteomes" id="UP000315534"/>
    </source>
</evidence>
<feature type="active site" description="Proton acceptor" evidence="6">
    <location>
        <position position="113"/>
    </location>
</feature>
<proteinExistence type="predicted"/>
<dbReference type="AlphaFoldDB" id="A0A523XS43"/>
<sequence>MLVGGVVLLDLNERIKTLAHWMFEARYLVVFTGAGISTESGLPDFRGPDGIWTRQARGLPTKARDFSSVEPNAGHMAIVELQKLGKLSFLISQNVDNLHLRSGIRLDLLAELHGNVAKLRCTRCQAQVDKSIGLDRCSCGGKLVSSVVDFGQPLPQKELADSYSHSRSCDLFVVAGSSLVVYPAADMPVVALESGARLVIINEGETLFDQLAHLRFREGIGEVLPPAVSQLKELMVIA</sequence>
<evidence type="ECO:0000256" key="2">
    <source>
        <dbReference type="ARBA" id="ARBA00022679"/>
    </source>
</evidence>
<dbReference type="InterPro" id="IPR026590">
    <property type="entry name" value="Ssirtuin_cat_dom"/>
</dbReference>
<keyword evidence="2" id="KW-0808">Transferase</keyword>
<accession>A0A523XS43</accession>
<comment type="caution">
    <text evidence="8">The sequence shown here is derived from an EMBL/GenBank/DDBJ whole genome shotgun (WGS) entry which is preliminary data.</text>
</comment>
<name>A0A523XS43_UNCT6</name>
<dbReference type="Proteomes" id="UP000315534">
    <property type="component" value="Unassembled WGS sequence"/>
</dbReference>
<evidence type="ECO:0000256" key="1">
    <source>
        <dbReference type="ARBA" id="ARBA00012928"/>
    </source>
</evidence>